<comment type="caution">
    <text evidence="1">The sequence shown here is derived from an EMBL/GenBank/DDBJ whole genome shotgun (WGS) entry which is preliminary data.</text>
</comment>
<dbReference type="EMBL" id="JAELUP010000061">
    <property type="protein sequence ID" value="MBJ6361936.1"/>
    <property type="molecule type" value="Genomic_DNA"/>
</dbReference>
<dbReference type="Proteomes" id="UP000640274">
    <property type="component" value="Unassembled WGS sequence"/>
</dbReference>
<sequence>MDKLIAGLEQLNEEIMPNLNEASYEALSEFVEVRQEIIDEMARMIAETPLNEAQKNRILQIQQTEDSIRMRMFELKNEATDWLRNREQVKIQHKAYENSYAQDSVLMDRKK</sequence>
<evidence type="ECO:0000313" key="2">
    <source>
        <dbReference type="Proteomes" id="UP000640274"/>
    </source>
</evidence>
<organism evidence="1 2">
    <name type="scientific">Paenibacillus roseus</name>
    <dbReference type="NCBI Taxonomy" id="2798579"/>
    <lineage>
        <taxon>Bacteria</taxon>
        <taxon>Bacillati</taxon>
        <taxon>Bacillota</taxon>
        <taxon>Bacilli</taxon>
        <taxon>Bacillales</taxon>
        <taxon>Paenibacillaceae</taxon>
        <taxon>Paenibacillus</taxon>
    </lineage>
</organism>
<keyword evidence="2" id="KW-1185">Reference proteome</keyword>
<dbReference type="AlphaFoldDB" id="A0A934IZ70"/>
<proteinExistence type="predicted"/>
<protein>
    <recommendedName>
        <fullName evidence="3">Flagellar protein FliT</fullName>
    </recommendedName>
</protein>
<reference evidence="1" key="1">
    <citation type="submission" date="2020-12" db="EMBL/GenBank/DDBJ databases">
        <authorList>
            <person name="Huq M.A."/>
        </authorList>
    </citation>
    <scope>NUCLEOTIDE SEQUENCE</scope>
    <source>
        <strain evidence="1">MAHUQ-46</strain>
    </source>
</reference>
<accession>A0A934IZ70</accession>
<evidence type="ECO:0008006" key="3">
    <source>
        <dbReference type="Google" id="ProtNLM"/>
    </source>
</evidence>
<evidence type="ECO:0000313" key="1">
    <source>
        <dbReference type="EMBL" id="MBJ6361936.1"/>
    </source>
</evidence>
<gene>
    <name evidence="1" type="ORF">JFN88_11740</name>
</gene>
<name>A0A934IZ70_9BACL</name>
<dbReference type="RefSeq" id="WP_199019483.1">
    <property type="nucleotide sequence ID" value="NZ_JAELUP010000061.1"/>
</dbReference>